<dbReference type="RefSeq" id="WP_010768825.1">
    <property type="nucleotide sequence ID" value="NZ_ASWE01000002.1"/>
</dbReference>
<dbReference type="EMBL" id="AJAT01000016">
    <property type="protein sequence ID" value="EOL43186.1"/>
    <property type="molecule type" value="Genomic_DNA"/>
</dbReference>
<dbReference type="AlphaFoldDB" id="R3W665"/>
<dbReference type="PATRIC" id="fig|1158610.3.peg.2157"/>
<accession>R3W665</accession>
<dbReference type="Proteomes" id="UP000013785">
    <property type="component" value="Unassembled WGS sequence"/>
</dbReference>
<dbReference type="HOGENOM" id="CLU_190561_0_0_9"/>
<sequence>MDSYHLQFISIVGVGITGILILMAFFMKFTKGLFFARFPNEFINDSENPKYDLERKAGNLFKEWVFKYITPLFISFLLLLGLSYMIS</sequence>
<feature type="transmembrane region" description="Helical" evidence="1">
    <location>
        <begin position="65"/>
        <end position="86"/>
    </location>
</feature>
<protein>
    <submittedName>
        <fullName evidence="2">Uncharacterized protein</fullName>
    </submittedName>
</protein>
<reference evidence="2 3" key="1">
    <citation type="submission" date="2013-02" db="EMBL/GenBank/DDBJ databases">
        <title>The Genome Sequence of Enterococcus phoeniculicola BAA-412.</title>
        <authorList>
            <consortium name="The Broad Institute Genome Sequencing Platform"/>
            <consortium name="The Broad Institute Genome Sequencing Center for Infectious Disease"/>
            <person name="Earl A.M."/>
            <person name="Gilmore M.S."/>
            <person name="Lebreton F."/>
            <person name="Walker B."/>
            <person name="Young S.K."/>
            <person name="Zeng Q."/>
            <person name="Gargeya S."/>
            <person name="Fitzgerald M."/>
            <person name="Haas B."/>
            <person name="Abouelleil A."/>
            <person name="Alvarado L."/>
            <person name="Arachchi H.M."/>
            <person name="Berlin A.M."/>
            <person name="Chapman S.B."/>
            <person name="Dewar J."/>
            <person name="Goldberg J."/>
            <person name="Griggs A."/>
            <person name="Gujja S."/>
            <person name="Hansen M."/>
            <person name="Howarth C."/>
            <person name="Imamovic A."/>
            <person name="Larimer J."/>
            <person name="McCowan C."/>
            <person name="Murphy C."/>
            <person name="Neiman D."/>
            <person name="Pearson M."/>
            <person name="Priest M."/>
            <person name="Roberts A."/>
            <person name="Saif S."/>
            <person name="Shea T."/>
            <person name="Sisk P."/>
            <person name="Sykes S."/>
            <person name="Wortman J."/>
            <person name="Nusbaum C."/>
            <person name="Birren B."/>
        </authorList>
    </citation>
    <scope>NUCLEOTIDE SEQUENCE [LARGE SCALE GENOMIC DNA]</scope>
    <source>
        <strain evidence="2 3">ATCC BAA-412</strain>
    </source>
</reference>
<evidence type="ECO:0000256" key="1">
    <source>
        <dbReference type="SAM" id="Phobius"/>
    </source>
</evidence>
<feature type="transmembrane region" description="Helical" evidence="1">
    <location>
        <begin position="6"/>
        <end position="27"/>
    </location>
</feature>
<organism evidence="2 3">
    <name type="scientific">Enterococcus phoeniculicola ATCC BAA-412</name>
    <dbReference type="NCBI Taxonomy" id="1158610"/>
    <lineage>
        <taxon>Bacteria</taxon>
        <taxon>Bacillati</taxon>
        <taxon>Bacillota</taxon>
        <taxon>Bacilli</taxon>
        <taxon>Lactobacillales</taxon>
        <taxon>Enterococcaceae</taxon>
        <taxon>Enterococcus</taxon>
    </lineage>
</organism>
<evidence type="ECO:0000313" key="3">
    <source>
        <dbReference type="Proteomes" id="UP000013785"/>
    </source>
</evidence>
<name>R3W665_9ENTE</name>
<keyword evidence="1" id="KW-1133">Transmembrane helix</keyword>
<gene>
    <name evidence="2" type="ORF">UC3_02163</name>
</gene>
<evidence type="ECO:0000313" key="2">
    <source>
        <dbReference type="EMBL" id="EOL43186.1"/>
    </source>
</evidence>
<dbReference type="eggNOG" id="ENOG50306P0">
    <property type="taxonomic scope" value="Bacteria"/>
</dbReference>
<keyword evidence="1" id="KW-0812">Transmembrane</keyword>
<keyword evidence="3" id="KW-1185">Reference proteome</keyword>
<comment type="caution">
    <text evidence="2">The sequence shown here is derived from an EMBL/GenBank/DDBJ whole genome shotgun (WGS) entry which is preliminary data.</text>
</comment>
<proteinExistence type="predicted"/>
<keyword evidence="1" id="KW-0472">Membrane</keyword>
<dbReference type="OrthoDB" id="2194971at2"/>